<sequence length="158" mass="17977">MNLTSRSRYAIKIMLDLAKHTEEPLVRRQDIVKRQGVPAKYLDQILVRLRKAGLVDSIRGRTGGYRVGRKLDSITLWDIFHAVEDGIYPVACVDEHEACRYTASCVASGPWQLIFDTLRSQLEGMTLIDLANRYAVQEKMCPMAGIRECKQGREPVRV</sequence>
<name>A0A1Y6C7J7_9BACT</name>
<gene>
    <name evidence="1" type="ORF">SAMN06296036_114117</name>
</gene>
<dbReference type="InterPro" id="IPR036388">
    <property type="entry name" value="WH-like_DNA-bd_sf"/>
</dbReference>
<dbReference type="GO" id="GO:0003700">
    <property type="term" value="F:DNA-binding transcription factor activity"/>
    <property type="evidence" value="ECO:0007669"/>
    <property type="project" value="TreeGrafter"/>
</dbReference>
<accession>A0A1Y6C7J7</accession>
<dbReference type="NCBIfam" id="TIGR00738">
    <property type="entry name" value="rrf2_super"/>
    <property type="match status" value="1"/>
</dbReference>
<dbReference type="Gene3D" id="1.10.10.10">
    <property type="entry name" value="Winged helix-like DNA-binding domain superfamily/Winged helix DNA-binding domain"/>
    <property type="match status" value="1"/>
</dbReference>
<protein>
    <submittedName>
        <fullName evidence="1">Transcriptional regulator, BadM/Rrf2 family</fullName>
    </submittedName>
</protein>
<dbReference type="PANTHER" id="PTHR33221:SF15">
    <property type="entry name" value="HTH-TYPE TRANSCRIPTIONAL REGULATOR YWGB-RELATED"/>
    <property type="match status" value="1"/>
</dbReference>
<evidence type="ECO:0000313" key="2">
    <source>
        <dbReference type="Proteomes" id="UP000192907"/>
    </source>
</evidence>
<dbReference type="GO" id="GO:0005829">
    <property type="term" value="C:cytosol"/>
    <property type="evidence" value="ECO:0007669"/>
    <property type="project" value="TreeGrafter"/>
</dbReference>
<dbReference type="SUPFAM" id="SSF46785">
    <property type="entry name" value="Winged helix' DNA-binding domain"/>
    <property type="match status" value="1"/>
</dbReference>
<dbReference type="OrthoDB" id="9808360at2"/>
<dbReference type="STRING" id="1513793.SAMN06296036_114117"/>
<dbReference type="AlphaFoldDB" id="A0A1Y6C7J7"/>
<evidence type="ECO:0000313" key="1">
    <source>
        <dbReference type="EMBL" id="SMF47226.1"/>
    </source>
</evidence>
<dbReference type="InterPro" id="IPR036390">
    <property type="entry name" value="WH_DNA-bd_sf"/>
</dbReference>
<dbReference type="Proteomes" id="UP000192907">
    <property type="component" value="Unassembled WGS sequence"/>
</dbReference>
<keyword evidence="2" id="KW-1185">Reference proteome</keyword>
<organism evidence="1 2">
    <name type="scientific">Pseudobacteriovorax antillogorgiicola</name>
    <dbReference type="NCBI Taxonomy" id="1513793"/>
    <lineage>
        <taxon>Bacteria</taxon>
        <taxon>Pseudomonadati</taxon>
        <taxon>Bdellovibrionota</taxon>
        <taxon>Oligoflexia</taxon>
        <taxon>Oligoflexales</taxon>
        <taxon>Pseudobacteriovoracaceae</taxon>
        <taxon>Pseudobacteriovorax</taxon>
    </lineage>
</organism>
<dbReference type="InterPro" id="IPR000944">
    <property type="entry name" value="Tscrpt_reg_Rrf2"/>
</dbReference>
<dbReference type="PANTHER" id="PTHR33221">
    <property type="entry name" value="WINGED HELIX-TURN-HELIX TRANSCRIPTIONAL REGULATOR, RRF2 FAMILY"/>
    <property type="match status" value="1"/>
</dbReference>
<proteinExistence type="predicted"/>
<dbReference type="RefSeq" id="WP_132321387.1">
    <property type="nucleotide sequence ID" value="NZ_FWZT01000014.1"/>
</dbReference>
<dbReference type="EMBL" id="FWZT01000014">
    <property type="protein sequence ID" value="SMF47226.1"/>
    <property type="molecule type" value="Genomic_DNA"/>
</dbReference>
<reference evidence="2" key="1">
    <citation type="submission" date="2017-04" db="EMBL/GenBank/DDBJ databases">
        <authorList>
            <person name="Varghese N."/>
            <person name="Submissions S."/>
        </authorList>
    </citation>
    <scope>NUCLEOTIDE SEQUENCE [LARGE SCALE GENOMIC DNA]</scope>
    <source>
        <strain evidence="2">RKEM611</strain>
    </source>
</reference>
<dbReference type="Pfam" id="PF02082">
    <property type="entry name" value="Rrf2"/>
    <property type="match status" value="1"/>
</dbReference>
<dbReference type="PROSITE" id="PS51197">
    <property type="entry name" value="HTH_RRF2_2"/>
    <property type="match status" value="1"/>
</dbReference>